<evidence type="ECO:0000313" key="2">
    <source>
        <dbReference type="Proteomes" id="UP001185069"/>
    </source>
</evidence>
<organism evidence="1 2">
    <name type="scientific">Arthrobacter russicus</name>
    <dbReference type="NCBI Taxonomy" id="172040"/>
    <lineage>
        <taxon>Bacteria</taxon>
        <taxon>Bacillati</taxon>
        <taxon>Actinomycetota</taxon>
        <taxon>Actinomycetes</taxon>
        <taxon>Micrococcales</taxon>
        <taxon>Micrococcaceae</taxon>
        <taxon>Arthrobacter</taxon>
    </lineage>
</organism>
<reference evidence="1 2" key="1">
    <citation type="submission" date="2023-07" db="EMBL/GenBank/DDBJ databases">
        <title>Sequencing the genomes of 1000 actinobacteria strains.</title>
        <authorList>
            <person name="Klenk H.-P."/>
        </authorList>
    </citation>
    <scope>NUCLEOTIDE SEQUENCE [LARGE SCALE GENOMIC DNA]</scope>
    <source>
        <strain evidence="1 2">DSM 14555</strain>
    </source>
</reference>
<dbReference type="Pfam" id="PF08877">
    <property type="entry name" value="MepB-like"/>
    <property type="match status" value="1"/>
</dbReference>
<protein>
    <submittedName>
        <fullName evidence="1">Uncharacterized protein</fullName>
    </submittedName>
</protein>
<dbReference type="InterPro" id="IPR011235">
    <property type="entry name" value="MepB-like"/>
</dbReference>
<dbReference type="EMBL" id="JAVDQF010000001">
    <property type="protein sequence ID" value="MDR6268169.1"/>
    <property type="molecule type" value="Genomic_DNA"/>
</dbReference>
<proteinExistence type="predicted"/>
<comment type="caution">
    <text evidence="1">The sequence shown here is derived from an EMBL/GenBank/DDBJ whole genome shotgun (WGS) entry which is preliminary data.</text>
</comment>
<keyword evidence="2" id="KW-1185">Reference proteome</keyword>
<sequence>MTLWQRSADGPIRPFDADDDAELFLIRARTGGPRGHFLFRKEVLIERGIVSQSGIGGKRGFRVYLPWCSGLNAQARRTQLWQSACFLFDGASPAQIEGHYAC</sequence>
<name>A0ABU1J7N9_9MICC</name>
<accession>A0ABU1J7N9</accession>
<dbReference type="Gene3D" id="3.40.1350.140">
    <property type="entry name" value="MepB-like"/>
    <property type="match status" value="1"/>
</dbReference>
<gene>
    <name evidence="1" type="ORF">JOE69_000407</name>
</gene>
<evidence type="ECO:0000313" key="1">
    <source>
        <dbReference type="EMBL" id="MDR6268169.1"/>
    </source>
</evidence>
<dbReference type="Proteomes" id="UP001185069">
    <property type="component" value="Unassembled WGS sequence"/>
</dbReference>
<dbReference type="InterPro" id="IPR038231">
    <property type="entry name" value="MepB-like_sf"/>
</dbReference>